<evidence type="ECO:0000313" key="3">
    <source>
        <dbReference type="Proteomes" id="UP000305067"/>
    </source>
</evidence>
<dbReference type="InterPro" id="IPR001357">
    <property type="entry name" value="BRCT_dom"/>
</dbReference>
<protein>
    <recommendedName>
        <fullName evidence="1">BRCT domain-containing protein</fullName>
    </recommendedName>
</protein>
<proteinExistence type="predicted"/>
<evidence type="ECO:0000259" key="1">
    <source>
        <dbReference type="PROSITE" id="PS50172"/>
    </source>
</evidence>
<feature type="domain" description="BRCT" evidence="1">
    <location>
        <begin position="1"/>
        <end position="98"/>
    </location>
</feature>
<gene>
    <name evidence="2" type="ORF">BDV98DRAFT_470480</name>
</gene>
<dbReference type="AlphaFoldDB" id="A0A5C3QYU5"/>
<dbReference type="OrthoDB" id="2384350at2759"/>
<sequence length="114" mass="12428">PGASALKGCTILVDVTSADNENLHDHFAGMLTGMGARITRTVGTRCTHIVFKNGSHTTVKLYRFVLAMKDSTPLVVGIDWVAQCTEKQNRVEETPYLVDLSEVNISAPKSVRLI</sequence>
<feature type="non-terminal residue" evidence="2">
    <location>
        <position position="1"/>
    </location>
</feature>
<feature type="non-terminal residue" evidence="2">
    <location>
        <position position="114"/>
    </location>
</feature>
<dbReference type="Proteomes" id="UP000305067">
    <property type="component" value="Unassembled WGS sequence"/>
</dbReference>
<evidence type="ECO:0000313" key="2">
    <source>
        <dbReference type="EMBL" id="TFL07196.1"/>
    </source>
</evidence>
<dbReference type="PROSITE" id="PS50172">
    <property type="entry name" value="BRCT"/>
    <property type="match status" value="1"/>
</dbReference>
<dbReference type="PANTHER" id="PTHR14625:SF3">
    <property type="entry name" value="MICROCEPHALIN"/>
    <property type="match status" value="1"/>
</dbReference>
<dbReference type="PANTHER" id="PTHR14625">
    <property type="entry name" value="MICROCEPHALIN"/>
    <property type="match status" value="1"/>
</dbReference>
<reference evidence="2 3" key="1">
    <citation type="journal article" date="2019" name="Nat. Ecol. Evol.">
        <title>Megaphylogeny resolves global patterns of mushroom evolution.</title>
        <authorList>
            <person name="Varga T."/>
            <person name="Krizsan K."/>
            <person name="Foldi C."/>
            <person name="Dima B."/>
            <person name="Sanchez-Garcia M."/>
            <person name="Sanchez-Ramirez S."/>
            <person name="Szollosi G.J."/>
            <person name="Szarkandi J.G."/>
            <person name="Papp V."/>
            <person name="Albert L."/>
            <person name="Andreopoulos W."/>
            <person name="Angelini C."/>
            <person name="Antonin V."/>
            <person name="Barry K.W."/>
            <person name="Bougher N.L."/>
            <person name="Buchanan P."/>
            <person name="Buyck B."/>
            <person name="Bense V."/>
            <person name="Catcheside P."/>
            <person name="Chovatia M."/>
            <person name="Cooper J."/>
            <person name="Damon W."/>
            <person name="Desjardin D."/>
            <person name="Finy P."/>
            <person name="Geml J."/>
            <person name="Haridas S."/>
            <person name="Hughes K."/>
            <person name="Justo A."/>
            <person name="Karasinski D."/>
            <person name="Kautmanova I."/>
            <person name="Kiss B."/>
            <person name="Kocsube S."/>
            <person name="Kotiranta H."/>
            <person name="LaButti K.M."/>
            <person name="Lechner B.E."/>
            <person name="Liimatainen K."/>
            <person name="Lipzen A."/>
            <person name="Lukacs Z."/>
            <person name="Mihaltcheva S."/>
            <person name="Morgado L.N."/>
            <person name="Niskanen T."/>
            <person name="Noordeloos M.E."/>
            <person name="Ohm R.A."/>
            <person name="Ortiz-Santana B."/>
            <person name="Ovrebo C."/>
            <person name="Racz N."/>
            <person name="Riley R."/>
            <person name="Savchenko A."/>
            <person name="Shiryaev A."/>
            <person name="Soop K."/>
            <person name="Spirin V."/>
            <person name="Szebenyi C."/>
            <person name="Tomsovsky M."/>
            <person name="Tulloss R.E."/>
            <person name="Uehling J."/>
            <person name="Grigoriev I.V."/>
            <person name="Vagvolgyi C."/>
            <person name="Papp T."/>
            <person name="Martin F.M."/>
            <person name="Miettinen O."/>
            <person name="Hibbett D.S."/>
            <person name="Nagy L.G."/>
        </authorList>
    </citation>
    <scope>NUCLEOTIDE SEQUENCE [LARGE SCALE GENOMIC DNA]</scope>
    <source>
        <strain evidence="2 3">CBS 309.79</strain>
    </source>
</reference>
<dbReference type="STRING" id="1884261.A0A5C3QYU5"/>
<accession>A0A5C3QYU5</accession>
<name>A0A5C3QYU5_9AGAR</name>
<dbReference type="InterPro" id="IPR036420">
    <property type="entry name" value="BRCT_dom_sf"/>
</dbReference>
<dbReference type="EMBL" id="ML178814">
    <property type="protein sequence ID" value="TFL07196.1"/>
    <property type="molecule type" value="Genomic_DNA"/>
</dbReference>
<organism evidence="2 3">
    <name type="scientific">Pterulicium gracile</name>
    <dbReference type="NCBI Taxonomy" id="1884261"/>
    <lineage>
        <taxon>Eukaryota</taxon>
        <taxon>Fungi</taxon>
        <taxon>Dikarya</taxon>
        <taxon>Basidiomycota</taxon>
        <taxon>Agaricomycotina</taxon>
        <taxon>Agaricomycetes</taxon>
        <taxon>Agaricomycetidae</taxon>
        <taxon>Agaricales</taxon>
        <taxon>Pleurotineae</taxon>
        <taxon>Pterulaceae</taxon>
        <taxon>Pterulicium</taxon>
    </lineage>
</organism>
<dbReference type="SUPFAM" id="SSF52113">
    <property type="entry name" value="BRCT domain"/>
    <property type="match status" value="1"/>
</dbReference>
<dbReference type="Gene3D" id="3.40.50.10190">
    <property type="entry name" value="BRCT domain"/>
    <property type="match status" value="1"/>
</dbReference>
<dbReference type="Pfam" id="PF00533">
    <property type="entry name" value="BRCT"/>
    <property type="match status" value="1"/>
</dbReference>
<keyword evidence="3" id="KW-1185">Reference proteome</keyword>
<dbReference type="GO" id="GO:0000278">
    <property type="term" value="P:mitotic cell cycle"/>
    <property type="evidence" value="ECO:0007669"/>
    <property type="project" value="TreeGrafter"/>
</dbReference>
<dbReference type="InterPro" id="IPR022047">
    <property type="entry name" value="Microcephalin-like"/>
</dbReference>